<gene>
    <name evidence="1" type="ORF">CKAN_02751500</name>
</gene>
<sequence>MGVKDITTLSKSVIYTTGCLDFAKRFVCACGEQDFSPISSRMQRTLLHSVAALVFSKVQSIVGRLPLYLTYRLRGASYRVFGAADRLKSKRWRRHFLCMFWRISLTRRFFVGFRGLLTAEERGVLRDFILEK</sequence>
<protein>
    <submittedName>
        <fullName evidence="1">Uncharacterized protein</fullName>
    </submittedName>
</protein>
<reference evidence="1 2" key="1">
    <citation type="journal article" date="2019" name="Nat. Plants">
        <title>Stout camphor tree genome fills gaps in understanding of flowering plant genome evolution.</title>
        <authorList>
            <person name="Chaw S.M."/>
            <person name="Liu Y.C."/>
            <person name="Wu Y.W."/>
            <person name="Wang H.Y."/>
            <person name="Lin C.I."/>
            <person name="Wu C.S."/>
            <person name="Ke H.M."/>
            <person name="Chang L.Y."/>
            <person name="Hsu C.Y."/>
            <person name="Yang H.T."/>
            <person name="Sudianto E."/>
            <person name="Hsu M.H."/>
            <person name="Wu K.P."/>
            <person name="Wang L.N."/>
            <person name="Leebens-Mack J.H."/>
            <person name="Tsai I.J."/>
        </authorList>
    </citation>
    <scope>NUCLEOTIDE SEQUENCE [LARGE SCALE GENOMIC DNA]</scope>
    <source>
        <strain evidence="2">cv. Chaw 1501</strain>
        <tissue evidence="1">Young leaves</tissue>
    </source>
</reference>
<keyword evidence="2" id="KW-1185">Reference proteome</keyword>
<dbReference type="EMBL" id="QPKB01000404">
    <property type="protein sequence ID" value="RWR98026.1"/>
    <property type="molecule type" value="Genomic_DNA"/>
</dbReference>
<dbReference type="Proteomes" id="UP000283530">
    <property type="component" value="Unassembled WGS sequence"/>
</dbReference>
<name>A0A443Q4T8_9MAGN</name>
<dbReference type="AlphaFoldDB" id="A0A443Q4T8"/>
<accession>A0A443Q4T8</accession>
<evidence type="ECO:0000313" key="2">
    <source>
        <dbReference type="Proteomes" id="UP000283530"/>
    </source>
</evidence>
<comment type="caution">
    <text evidence="1">The sequence shown here is derived from an EMBL/GenBank/DDBJ whole genome shotgun (WGS) entry which is preliminary data.</text>
</comment>
<proteinExistence type="predicted"/>
<organism evidence="1 2">
    <name type="scientific">Cinnamomum micranthum f. kanehirae</name>
    <dbReference type="NCBI Taxonomy" id="337451"/>
    <lineage>
        <taxon>Eukaryota</taxon>
        <taxon>Viridiplantae</taxon>
        <taxon>Streptophyta</taxon>
        <taxon>Embryophyta</taxon>
        <taxon>Tracheophyta</taxon>
        <taxon>Spermatophyta</taxon>
        <taxon>Magnoliopsida</taxon>
        <taxon>Magnoliidae</taxon>
        <taxon>Laurales</taxon>
        <taxon>Lauraceae</taxon>
        <taxon>Cinnamomum</taxon>
    </lineage>
</organism>
<evidence type="ECO:0000313" key="1">
    <source>
        <dbReference type="EMBL" id="RWR98026.1"/>
    </source>
</evidence>
<dbReference type="OrthoDB" id="1940482at2759"/>